<dbReference type="KEGG" id="psty:BFS30_21970"/>
<protein>
    <submittedName>
        <fullName evidence="1">Uncharacterized protein</fullName>
    </submittedName>
</protein>
<evidence type="ECO:0000313" key="1">
    <source>
        <dbReference type="EMBL" id="AOM79586.1"/>
    </source>
</evidence>
<sequence length="82" mass="9419">MGKYQQEWKLMLQKEEAFKDWKIRSSGGDLLIRVPEDTDMDVLKMQFSDLIGPLAALIKSPKTSLKFYVGTTTEADFIFTLN</sequence>
<dbReference type="EMBL" id="CP017141">
    <property type="protein sequence ID" value="AOM79586.1"/>
    <property type="molecule type" value="Genomic_DNA"/>
</dbReference>
<accession>A0A1D7QLN8</accession>
<dbReference type="Proteomes" id="UP000094313">
    <property type="component" value="Chromosome"/>
</dbReference>
<keyword evidence="2" id="KW-1185">Reference proteome</keyword>
<organism evidence="1 2">
    <name type="scientific">Pedobacter steynii</name>
    <dbReference type="NCBI Taxonomy" id="430522"/>
    <lineage>
        <taxon>Bacteria</taxon>
        <taxon>Pseudomonadati</taxon>
        <taxon>Bacteroidota</taxon>
        <taxon>Sphingobacteriia</taxon>
        <taxon>Sphingobacteriales</taxon>
        <taxon>Sphingobacteriaceae</taxon>
        <taxon>Pedobacter</taxon>
    </lineage>
</organism>
<evidence type="ECO:0000313" key="2">
    <source>
        <dbReference type="Proteomes" id="UP000094313"/>
    </source>
</evidence>
<name>A0A1D7QLN8_9SPHI</name>
<dbReference type="RefSeq" id="WP_069381248.1">
    <property type="nucleotide sequence ID" value="NZ_CP017141.1"/>
</dbReference>
<reference evidence="1 2" key="1">
    <citation type="submission" date="2016-08" db="EMBL/GenBank/DDBJ databases">
        <authorList>
            <person name="Seilhamer J.J."/>
        </authorList>
    </citation>
    <scope>NUCLEOTIDE SEQUENCE [LARGE SCALE GENOMIC DNA]</scope>
    <source>
        <strain evidence="1 2">DX4</strain>
    </source>
</reference>
<dbReference type="AlphaFoldDB" id="A0A1D7QLN8"/>
<gene>
    <name evidence="1" type="ORF">BFS30_21970</name>
</gene>
<dbReference type="OrthoDB" id="797835at2"/>
<proteinExistence type="predicted"/>